<dbReference type="GO" id="GO:0000166">
    <property type="term" value="F:nucleotide binding"/>
    <property type="evidence" value="ECO:0007669"/>
    <property type="project" value="InterPro"/>
</dbReference>
<comment type="caution">
    <text evidence="2">The sequence shown here is derived from an EMBL/GenBank/DDBJ whole genome shotgun (WGS) entry which is preliminary data.</text>
</comment>
<protein>
    <submittedName>
        <fullName evidence="2">Uncharacterized protein</fullName>
    </submittedName>
</protein>
<feature type="transmembrane region" description="Helical" evidence="1">
    <location>
        <begin position="230"/>
        <end position="251"/>
    </location>
</feature>
<organism evidence="2 3">
    <name type="scientific">Candidatus Methanoperedens nitratireducens</name>
    <dbReference type="NCBI Taxonomy" id="1392998"/>
    <lineage>
        <taxon>Archaea</taxon>
        <taxon>Methanobacteriati</taxon>
        <taxon>Methanobacteriota</taxon>
        <taxon>Stenosarchaea group</taxon>
        <taxon>Methanomicrobia</taxon>
        <taxon>Methanosarcinales</taxon>
        <taxon>ANME-2 cluster</taxon>
        <taxon>Candidatus Methanoperedentaceae</taxon>
        <taxon>Candidatus Methanoperedens</taxon>
    </lineage>
</organism>
<feature type="transmembrane region" description="Helical" evidence="1">
    <location>
        <begin position="190"/>
        <end position="209"/>
    </location>
</feature>
<feature type="transmembrane region" description="Helical" evidence="1">
    <location>
        <begin position="157"/>
        <end position="178"/>
    </location>
</feature>
<reference evidence="2 3" key="1">
    <citation type="submission" date="2015-09" db="EMBL/GenBank/DDBJ databases">
        <title>A metagenomics-based metabolic model of nitrate-dependent anaerobic oxidation of methane by Methanoperedens-like archaea.</title>
        <authorList>
            <person name="Arshad A."/>
            <person name="Speth D.R."/>
            <person name="De Graaf R.M."/>
            <person name="Op Den Camp H.J."/>
            <person name="Jetten M.S."/>
            <person name="Welte C.U."/>
        </authorList>
    </citation>
    <scope>NUCLEOTIDE SEQUENCE [LARGE SCALE GENOMIC DNA]</scope>
</reference>
<dbReference type="EMBL" id="LKCM01000291">
    <property type="protein sequence ID" value="KPQ41861.1"/>
    <property type="molecule type" value="Genomic_DNA"/>
</dbReference>
<keyword evidence="1" id="KW-0472">Membrane</keyword>
<dbReference type="SUPFAM" id="SSF49464">
    <property type="entry name" value="Carboxypeptidase regulatory domain-like"/>
    <property type="match status" value="1"/>
</dbReference>
<evidence type="ECO:0000313" key="2">
    <source>
        <dbReference type="EMBL" id="KPQ41861.1"/>
    </source>
</evidence>
<keyword evidence="1" id="KW-0812">Transmembrane</keyword>
<dbReference type="Gene3D" id="2.60.40.1120">
    <property type="entry name" value="Carboxypeptidase-like, regulatory domain"/>
    <property type="match status" value="1"/>
</dbReference>
<evidence type="ECO:0000313" key="3">
    <source>
        <dbReference type="Proteomes" id="UP000050360"/>
    </source>
</evidence>
<proteinExistence type="predicted"/>
<keyword evidence="1" id="KW-1133">Transmembrane helix</keyword>
<evidence type="ECO:0000256" key="1">
    <source>
        <dbReference type="SAM" id="Phobius"/>
    </source>
</evidence>
<dbReference type="InterPro" id="IPR010995">
    <property type="entry name" value="DNA_repair_Rad51/TF_NusA_a-hlx"/>
</dbReference>
<sequence length="528" mass="61039">MRCCLNAGLIFLIVFFLFIQPSYGITSTTIQIEVNGSNNLPVKEATIEVFPINVPNASSLYFYTNENGTALFQGEQNQTYTFKIMAENYEPLSKNVTILPLITENKLKFTLSLLKNQNDSEFWLIFVPAVIGFLVFAYRYFIFYLGHWIPYPKLKSIVFTLLLMILALSWPIVLLILLHNNIDNILLGNTSFSVYIPIFALIGVISYLLKSIEETFCQNIPKCKKESIEWVYIRRITIAPYIAILGIYFLPDSTRQNLSFLILFSFFTGMFTKTIEEWLYKSIQGLLPEELRKELEERKGYNIDESELVVRLNVEEDVAFTLNHKNIKSVEQLALADFEKLKKYGGINKKYFDSISEKAKDQLAEIKILKEFLDLTPTELKLLIDKAKVYSIKDFANVDIDSINWEMTAAAENTKISNTLKQKQIKAKEFVKSEDFNLLSLEDIKKLSEICTNKTENEFNVILSLHIDLKKLKIPGWSVEDTINIRNIPITTIEQLKEQSSTEENMKILQDKMKDSPRILKLFEKIKQ</sequence>
<gene>
    <name evidence="2" type="ORF">MPEBLZ_03589</name>
</gene>
<name>A0A0P8A1I7_9EURY</name>
<dbReference type="AlphaFoldDB" id="A0A0P8A1I7"/>
<dbReference type="SUPFAM" id="SSF47794">
    <property type="entry name" value="Rad51 N-terminal domain-like"/>
    <property type="match status" value="1"/>
</dbReference>
<dbReference type="InterPro" id="IPR008969">
    <property type="entry name" value="CarboxyPept-like_regulatory"/>
</dbReference>
<accession>A0A0P8A1I7</accession>
<dbReference type="Proteomes" id="UP000050360">
    <property type="component" value="Unassembled WGS sequence"/>
</dbReference>
<feature type="transmembrane region" description="Helical" evidence="1">
    <location>
        <begin position="122"/>
        <end position="145"/>
    </location>
</feature>
<dbReference type="Gene3D" id="1.10.150.20">
    <property type="entry name" value="5' to 3' exonuclease, C-terminal subdomain"/>
    <property type="match status" value="1"/>
</dbReference>